<dbReference type="OrthoDB" id="9803467at2"/>
<gene>
    <name evidence="2" type="ordered locus">Theco_1994</name>
</gene>
<dbReference type="Proteomes" id="UP000010795">
    <property type="component" value="Chromosome"/>
</dbReference>
<evidence type="ECO:0000313" key="3">
    <source>
        <dbReference type="Proteomes" id="UP000010795"/>
    </source>
</evidence>
<proteinExistence type="predicted"/>
<dbReference type="InterPro" id="IPR023650">
    <property type="entry name" value="Beta-lactam_class-A_AS"/>
</dbReference>
<protein>
    <submittedName>
        <fullName evidence="2">Penicillin-binding protein, beta-lactamase class C</fullName>
    </submittedName>
</protein>
<name>L0EEK3_THECK</name>
<dbReference type="Gene3D" id="3.40.710.10">
    <property type="entry name" value="DD-peptidase/beta-lactamase superfamily"/>
    <property type="match status" value="1"/>
</dbReference>
<dbReference type="SUPFAM" id="SSF56601">
    <property type="entry name" value="beta-lactamase/transpeptidase-like"/>
    <property type="match status" value="1"/>
</dbReference>
<dbReference type="InterPro" id="IPR012338">
    <property type="entry name" value="Beta-lactam/transpept-like"/>
</dbReference>
<sequence length="376" mass="42881">MRPGVMGRGKSVGAGPYRMPAWTEKGERIRRLFEACAEQGWFNGRLLVAKDGEPIADVTAGWADRYRRRRLTADTMFNVASVGKTFTAAAVLLLVQEGRLRLDEPIDRWFPELPWRGAAIRQLLAHTSGIPNYIPLVRKGLIETPKERTVQADNAGLLRNICEAQPEPDFPPGERNCYSNTGYMLLAMLIEKVADVPFHDFLERRIFRPCGFARLTECRHSDRAERLADYAVGHWIREDGEAVPPHTVPGWEFVWYLDAIQGDGNVHASAAELLRWDRVLRTEELLGRAALGEAYRPARLNDGSSARNGLGWFVADDSRRGRKVSHAGYWPGYSAEFDRWLDRDIVVIYMSNEEREGSHELRNRMMRETERILFEA</sequence>
<organism evidence="2 3">
    <name type="scientific">Thermobacillus composti (strain DSM 18247 / JCM 13945 / KWC4)</name>
    <dbReference type="NCBI Taxonomy" id="717605"/>
    <lineage>
        <taxon>Bacteria</taxon>
        <taxon>Bacillati</taxon>
        <taxon>Bacillota</taxon>
        <taxon>Bacilli</taxon>
        <taxon>Bacillales</taxon>
        <taxon>Paenibacillaceae</taxon>
        <taxon>Thermobacillus</taxon>
    </lineage>
</organism>
<dbReference type="RefSeq" id="WP_015254862.1">
    <property type="nucleotide sequence ID" value="NC_019897.1"/>
</dbReference>
<dbReference type="PROSITE" id="PS00146">
    <property type="entry name" value="BETA_LACTAMASE_A"/>
    <property type="match status" value="1"/>
</dbReference>
<dbReference type="AlphaFoldDB" id="L0EEK3"/>
<dbReference type="KEGG" id="tco:Theco_1994"/>
<evidence type="ECO:0000259" key="1">
    <source>
        <dbReference type="Pfam" id="PF00144"/>
    </source>
</evidence>
<evidence type="ECO:0000313" key="2">
    <source>
        <dbReference type="EMBL" id="AGA58116.1"/>
    </source>
</evidence>
<dbReference type="Pfam" id="PF00144">
    <property type="entry name" value="Beta-lactamase"/>
    <property type="match status" value="1"/>
</dbReference>
<dbReference type="eggNOG" id="COG1680">
    <property type="taxonomic scope" value="Bacteria"/>
</dbReference>
<accession>L0EEK3</accession>
<dbReference type="PANTHER" id="PTHR46825">
    <property type="entry name" value="D-ALANYL-D-ALANINE-CARBOXYPEPTIDASE/ENDOPEPTIDASE AMPH"/>
    <property type="match status" value="1"/>
</dbReference>
<dbReference type="InterPro" id="IPR001466">
    <property type="entry name" value="Beta-lactam-related"/>
</dbReference>
<keyword evidence="3" id="KW-1185">Reference proteome</keyword>
<dbReference type="EMBL" id="CP003255">
    <property type="protein sequence ID" value="AGA58116.1"/>
    <property type="molecule type" value="Genomic_DNA"/>
</dbReference>
<dbReference type="STRING" id="717605.Theco_1994"/>
<dbReference type="InterPro" id="IPR050491">
    <property type="entry name" value="AmpC-like"/>
</dbReference>
<reference evidence="3" key="1">
    <citation type="submission" date="2012-01" db="EMBL/GenBank/DDBJ databases">
        <title>Complete sequence of chromosome of Thermobacillus composti KWC4.</title>
        <authorList>
            <person name="Lucas S."/>
            <person name="Han J."/>
            <person name="Lapidus A."/>
            <person name="Cheng J.-F."/>
            <person name="Goodwin L."/>
            <person name="Pitluck S."/>
            <person name="Peters L."/>
            <person name="Ovchinnikova G."/>
            <person name="Teshima H."/>
            <person name="Detter J.C."/>
            <person name="Han C."/>
            <person name="Tapia R."/>
            <person name="Land M."/>
            <person name="Hauser L."/>
            <person name="Kyrpides N."/>
            <person name="Ivanova N."/>
            <person name="Pagani I."/>
            <person name="Anderson I."/>
            <person name="Woyke T."/>
        </authorList>
    </citation>
    <scope>NUCLEOTIDE SEQUENCE [LARGE SCALE GENOMIC DNA]</scope>
    <source>
        <strain evidence="3">DSM 18247 / JCM 13945 / KWC4</strain>
    </source>
</reference>
<dbReference type="PANTHER" id="PTHR46825:SF9">
    <property type="entry name" value="BETA-LACTAMASE-RELATED DOMAIN-CONTAINING PROTEIN"/>
    <property type="match status" value="1"/>
</dbReference>
<feature type="domain" description="Beta-lactamase-related" evidence="1">
    <location>
        <begin position="30"/>
        <end position="368"/>
    </location>
</feature>
<dbReference type="HOGENOM" id="CLU_020027_0_2_9"/>